<feature type="domain" description="Methyltransferase type 12" evidence="1">
    <location>
        <begin position="69"/>
        <end position="166"/>
    </location>
</feature>
<reference evidence="3" key="1">
    <citation type="journal article" date="2012" name="MBio">
        <title>Comparative genome analysis of Trichophyton rubrum and related dermatophytes reveals candidate genes involved in infection.</title>
        <authorList>
            <person name="Martinez D.A."/>
            <person name="Oliver B.G."/>
            <person name="Graeser Y."/>
            <person name="Goldberg J.M."/>
            <person name="Li W."/>
            <person name="Martinez-Rossi N.M."/>
            <person name="Monod M."/>
            <person name="Shelest E."/>
            <person name="Barton R.C."/>
            <person name="Birch E."/>
            <person name="Brakhage A.A."/>
            <person name="Chen Z."/>
            <person name="Gurr S.J."/>
            <person name="Heiman D."/>
            <person name="Heitman J."/>
            <person name="Kosti I."/>
            <person name="Rossi A."/>
            <person name="Saif S."/>
            <person name="Samalova M."/>
            <person name="Saunders C.W."/>
            <person name="Shea T."/>
            <person name="Summerbell R.C."/>
            <person name="Xu J."/>
            <person name="Young S."/>
            <person name="Zeng Q."/>
            <person name="Birren B.W."/>
            <person name="Cuomo C.A."/>
            <person name="White T.C."/>
        </authorList>
    </citation>
    <scope>NUCLEOTIDE SEQUENCE [LARGE SCALE GENOMIC DNA]</scope>
    <source>
        <strain evidence="3">ATCC MYA-4605 / CBS 113480</strain>
    </source>
</reference>
<dbReference type="eggNOG" id="ENOG502SNAB">
    <property type="taxonomic scope" value="Eukaryota"/>
</dbReference>
<keyword evidence="3" id="KW-1185">Reference proteome</keyword>
<evidence type="ECO:0000259" key="1">
    <source>
        <dbReference type="Pfam" id="PF08242"/>
    </source>
</evidence>
<dbReference type="Gene3D" id="3.40.50.150">
    <property type="entry name" value="Vaccinia Virus protein VP39"/>
    <property type="match status" value="1"/>
</dbReference>
<organism evidence="2 3">
    <name type="scientific">Arthroderma otae (strain ATCC MYA-4605 / CBS 113480)</name>
    <name type="common">Microsporum canis</name>
    <dbReference type="NCBI Taxonomy" id="554155"/>
    <lineage>
        <taxon>Eukaryota</taxon>
        <taxon>Fungi</taxon>
        <taxon>Dikarya</taxon>
        <taxon>Ascomycota</taxon>
        <taxon>Pezizomycotina</taxon>
        <taxon>Eurotiomycetes</taxon>
        <taxon>Eurotiomycetidae</taxon>
        <taxon>Onygenales</taxon>
        <taxon>Arthrodermataceae</taxon>
        <taxon>Microsporum</taxon>
    </lineage>
</organism>
<dbReference type="VEuPathDB" id="FungiDB:MCYG_01557"/>
<dbReference type="RefSeq" id="XP_002848623.1">
    <property type="nucleotide sequence ID" value="XM_002848577.1"/>
</dbReference>
<dbReference type="STRING" id="554155.C5FHJ8"/>
<evidence type="ECO:0000313" key="3">
    <source>
        <dbReference type="Proteomes" id="UP000002035"/>
    </source>
</evidence>
<dbReference type="SUPFAM" id="SSF53335">
    <property type="entry name" value="S-adenosyl-L-methionine-dependent methyltransferases"/>
    <property type="match status" value="1"/>
</dbReference>
<accession>C5FHJ8</accession>
<proteinExistence type="predicted"/>
<dbReference type="HOGENOM" id="CLU_010595_9_1_1"/>
<dbReference type="EMBL" id="DS995702">
    <property type="protein sequence ID" value="EEQ28738.1"/>
    <property type="molecule type" value="Genomic_DNA"/>
</dbReference>
<gene>
    <name evidence="2" type="ORF">MCYG_01557</name>
</gene>
<dbReference type="OrthoDB" id="417697at2759"/>
<dbReference type="OMA" id="NLQHFLW"/>
<dbReference type="GeneID" id="9230762"/>
<name>C5FHJ8_ARTOC</name>
<dbReference type="AlphaFoldDB" id="C5FHJ8"/>
<dbReference type="InterPro" id="IPR029063">
    <property type="entry name" value="SAM-dependent_MTases_sf"/>
</dbReference>
<dbReference type="CDD" id="cd02440">
    <property type="entry name" value="AdoMet_MTases"/>
    <property type="match status" value="1"/>
</dbReference>
<protein>
    <recommendedName>
        <fullName evidence="1">Methyltransferase type 12 domain-containing protein</fullName>
    </recommendedName>
</protein>
<dbReference type="PANTHER" id="PTHR43591:SF96">
    <property type="entry name" value="PUTATIVE-RELATED"/>
    <property type="match status" value="1"/>
</dbReference>
<dbReference type="Pfam" id="PF08242">
    <property type="entry name" value="Methyltransf_12"/>
    <property type="match status" value="1"/>
</dbReference>
<sequence>MTNDQPYTTAGAAAEGFQLLHRENNAANYGYREANRLNLQHFLWRESLQFNTHPSVLPCLAPGPLSIADVVCSTGLWLIDTARELPHAQLDGLDSNLTLAPQKHLLPSNIALYEWDVFQSQSTVPSELVGKYDLVHVRSLATRLAEKDLKPVIQRLYQLLRPGGCLQWDESDYTNMCVKNADPASEAPALTELLKLWYSDGHYNWTRALPQLLREGGFQVPVDEYFDAKTELVKAFHDLHLLTLDEFALAIIRMGKHEAAAQIFKMVSDSVEEHRRGASLSIPQLVVVAIKPTVV</sequence>
<dbReference type="PANTHER" id="PTHR43591">
    <property type="entry name" value="METHYLTRANSFERASE"/>
    <property type="match status" value="1"/>
</dbReference>
<evidence type="ECO:0000313" key="2">
    <source>
        <dbReference type="EMBL" id="EEQ28738.1"/>
    </source>
</evidence>
<dbReference type="Proteomes" id="UP000002035">
    <property type="component" value="Unassembled WGS sequence"/>
</dbReference>
<dbReference type="InterPro" id="IPR013217">
    <property type="entry name" value="Methyltransf_12"/>
</dbReference>